<dbReference type="PROSITE" id="PS50013">
    <property type="entry name" value="CHROMO_2"/>
    <property type="match status" value="1"/>
</dbReference>
<feature type="region of interest" description="Disordered" evidence="3">
    <location>
        <begin position="164"/>
        <end position="193"/>
    </location>
</feature>
<keyword evidence="4" id="KW-0472">Membrane</keyword>
<feature type="compositionally biased region" description="Basic and acidic residues" evidence="3">
    <location>
        <begin position="109"/>
        <end position="121"/>
    </location>
</feature>
<feature type="compositionally biased region" description="Basic residues" evidence="3">
    <location>
        <begin position="99"/>
        <end position="108"/>
    </location>
</feature>
<sequence length="307" mass="33564">MASFSDDEKFEVDAVLEQRKRKGVLEYLVRWKGAGDSADSESWEPAKSIAGDCAQAVKQFVASRKKQRSTSRSRKVSRSRSRSSSRNRKAAASKEKSKSPSRSRGRPSKAKEDTSLKKEEISKVAAEGSTLATPDKVTQSKKAIVITESNSTINFNAAIVSTEGNSSKVESKDETDSSSKMASSSSATSNLEVQRVHNEQRPVCVNDNKPRSAIWKVADYAVIVLFIISLIAAVFLFLEKIFDLEDFKTQALPNMEILRTRLSAGIKSLTDVAFQGVDTISDAWLYLVEQIQGGNKVKANVGKSASA</sequence>
<evidence type="ECO:0000256" key="3">
    <source>
        <dbReference type="SAM" id="MobiDB-lite"/>
    </source>
</evidence>
<accession>A0AAV2HH34</accession>
<dbReference type="CDD" id="cd00024">
    <property type="entry name" value="CD_CSD"/>
    <property type="match status" value="1"/>
</dbReference>
<dbReference type="InterPro" id="IPR016197">
    <property type="entry name" value="Chromo-like_dom_sf"/>
</dbReference>
<dbReference type="AlphaFoldDB" id="A0AAV2HH34"/>
<evidence type="ECO:0000313" key="7">
    <source>
        <dbReference type="Proteomes" id="UP001497497"/>
    </source>
</evidence>
<name>A0AAV2HH34_LYMST</name>
<feature type="compositionally biased region" description="Low complexity" evidence="3">
    <location>
        <begin position="178"/>
        <end position="189"/>
    </location>
</feature>
<dbReference type="Gene3D" id="2.40.50.40">
    <property type="match status" value="1"/>
</dbReference>
<dbReference type="InterPro" id="IPR023780">
    <property type="entry name" value="Chromo_domain"/>
</dbReference>
<dbReference type="InterPro" id="IPR000953">
    <property type="entry name" value="Chromo/chromo_shadow_dom"/>
</dbReference>
<keyword evidence="2" id="KW-0539">Nucleus</keyword>
<feature type="domain" description="Chromo" evidence="5">
    <location>
        <begin position="10"/>
        <end position="72"/>
    </location>
</feature>
<dbReference type="Pfam" id="PF00385">
    <property type="entry name" value="Chromo"/>
    <property type="match status" value="1"/>
</dbReference>
<comment type="subcellular location">
    <subcellularLocation>
        <location evidence="1">Nucleus</location>
    </subcellularLocation>
</comment>
<evidence type="ECO:0000313" key="6">
    <source>
        <dbReference type="EMBL" id="CAL1533257.1"/>
    </source>
</evidence>
<dbReference type="SMART" id="SM00298">
    <property type="entry name" value="CHROMO"/>
    <property type="match status" value="1"/>
</dbReference>
<keyword evidence="4" id="KW-1133">Transmembrane helix</keyword>
<keyword evidence="4" id="KW-0812">Transmembrane</keyword>
<proteinExistence type="predicted"/>
<feature type="region of interest" description="Disordered" evidence="3">
    <location>
        <begin position="60"/>
        <end position="121"/>
    </location>
</feature>
<feature type="transmembrane region" description="Helical" evidence="4">
    <location>
        <begin position="220"/>
        <end position="238"/>
    </location>
</feature>
<dbReference type="EMBL" id="CAXITT010000139">
    <property type="protein sequence ID" value="CAL1533257.1"/>
    <property type="molecule type" value="Genomic_DNA"/>
</dbReference>
<evidence type="ECO:0000256" key="4">
    <source>
        <dbReference type="SAM" id="Phobius"/>
    </source>
</evidence>
<evidence type="ECO:0000259" key="5">
    <source>
        <dbReference type="PROSITE" id="PS50013"/>
    </source>
</evidence>
<dbReference type="InterPro" id="IPR051219">
    <property type="entry name" value="Heterochromatin_chromo-domain"/>
</dbReference>
<comment type="caution">
    <text evidence="6">The sequence shown here is derived from an EMBL/GenBank/DDBJ whole genome shotgun (WGS) entry which is preliminary data.</text>
</comment>
<organism evidence="6 7">
    <name type="scientific">Lymnaea stagnalis</name>
    <name type="common">Great pond snail</name>
    <name type="synonym">Helix stagnalis</name>
    <dbReference type="NCBI Taxonomy" id="6523"/>
    <lineage>
        <taxon>Eukaryota</taxon>
        <taxon>Metazoa</taxon>
        <taxon>Spiralia</taxon>
        <taxon>Lophotrochozoa</taxon>
        <taxon>Mollusca</taxon>
        <taxon>Gastropoda</taxon>
        <taxon>Heterobranchia</taxon>
        <taxon>Euthyneura</taxon>
        <taxon>Panpulmonata</taxon>
        <taxon>Hygrophila</taxon>
        <taxon>Lymnaeoidea</taxon>
        <taxon>Lymnaeidae</taxon>
        <taxon>Lymnaea</taxon>
    </lineage>
</organism>
<feature type="compositionally biased region" description="Basic residues" evidence="3">
    <location>
        <begin position="63"/>
        <end position="91"/>
    </location>
</feature>
<dbReference type="GO" id="GO:0005634">
    <property type="term" value="C:nucleus"/>
    <property type="evidence" value="ECO:0007669"/>
    <property type="project" value="UniProtKB-SubCell"/>
</dbReference>
<gene>
    <name evidence="6" type="ORF">GSLYS_00007275001</name>
</gene>
<dbReference type="PANTHER" id="PTHR22812">
    <property type="entry name" value="CHROMOBOX PROTEIN"/>
    <property type="match status" value="1"/>
</dbReference>
<protein>
    <recommendedName>
        <fullName evidence="5">Chromo domain-containing protein</fullName>
    </recommendedName>
</protein>
<reference evidence="6 7" key="1">
    <citation type="submission" date="2024-04" db="EMBL/GenBank/DDBJ databases">
        <authorList>
            <consortium name="Genoscope - CEA"/>
            <person name="William W."/>
        </authorList>
    </citation>
    <scope>NUCLEOTIDE SEQUENCE [LARGE SCALE GENOMIC DNA]</scope>
</reference>
<evidence type="ECO:0000256" key="2">
    <source>
        <dbReference type="ARBA" id="ARBA00023242"/>
    </source>
</evidence>
<evidence type="ECO:0000256" key="1">
    <source>
        <dbReference type="ARBA" id="ARBA00004123"/>
    </source>
</evidence>
<dbReference type="Proteomes" id="UP001497497">
    <property type="component" value="Unassembled WGS sequence"/>
</dbReference>
<dbReference type="SUPFAM" id="SSF54160">
    <property type="entry name" value="Chromo domain-like"/>
    <property type="match status" value="1"/>
</dbReference>
<keyword evidence="7" id="KW-1185">Reference proteome</keyword>